<keyword evidence="6" id="KW-0539">Nucleus</keyword>
<dbReference type="Proteomes" id="UP000235220">
    <property type="component" value="Chromosome 10"/>
</dbReference>
<dbReference type="KEGG" id="jre:108983397"/>
<evidence type="ECO:0000313" key="9">
    <source>
        <dbReference type="Proteomes" id="UP000235220"/>
    </source>
</evidence>
<dbReference type="Gramene" id="Jr10_09500_p1">
    <property type="protein sequence ID" value="cds.Jr10_09500_p1"/>
    <property type="gene ID" value="Jr10_09500"/>
</dbReference>
<dbReference type="InterPro" id="IPR041266">
    <property type="entry name" value="EDS1_EP"/>
</dbReference>
<feature type="domain" description="Fungal lipase-type" evidence="7">
    <location>
        <begin position="92"/>
        <end position="203"/>
    </location>
</feature>
<keyword evidence="3" id="KW-0963">Cytoplasm</keyword>
<evidence type="ECO:0000256" key="5">
    <source>
        <dbReference type="ARBA" id="ARBA00022821"/>
    </source>
</evidence>
<dbReference type="GO" id="GO:0016787">
    <property type="term" value="F:hydrolase activity"/>
    <property type="evidence" value="ECO:0007669"/>
    <property type="project" value="UniProtKB-KW"/>
</dbReference>
<dbReference type="PANTHER" id="PTHR47413:SF2">
    <property type="entry name" value="LIPASE-LIKE PAD4"/>
    <property type="match status" value="1"/>
</dbReference>
<dbReference type="GO" id="GO:0005634">
    <property type="term" value="C:nucleus"/>
    <property type="evidence" value="ECO:0007669"/>
    <property type="project" value="UniProtKB-SubCell"/>
</dbReference>
<dbReference type="GO" id="GO:0009862">
    <property type="term" value="P:systemic acquired resistance, salicylic acid mediated signaling pathway"/>
    <property type="evidence" value="ECO:0000318"/>
    <property type="project" value="GO_Central"/>
</dbReference>
<keyword evidence="4" id="KW-0378">Hydrolase</keyword>
<dbReference type="Gene3D" id="3.40.50.1820">
    <property type="entry name" value="alpha/beta hydrolase"/>
    <property type="match status" value="1"/>
</dbReference>
<dbReference type="CDD" id="cd00519">
    <property type="entry name" value="Lipase_3"/>
    <property type="match status" value="1"/>
</dbReference>
<gene>
    <name evidence="10" type="primary">LOC108983397</name>
</gene>
<dbReference type="AlphaFoldDB" id="A0A2I4DTT2"/>
<evidence type="ECO:0000259" key="8">
    <source>
        <dbReference type="Pfam" id="PF18117"/>
    </source>
</evidence>
<reference evidence="10" key="1">
    <citation type="submission" date="2025-08" db="UniProtKB">
        <authorList>
            <consortium name="RefSeq"/>
        </authorList>
    </citation>
    <scope>IDENTIFICATION</scope>
    <source>
        <tissue evidence="10">Leaves</tissue>
    </source>
</reference>
<accession>A0A2I4DTT2</accession>
<evidence type="ECO:0000256" key="6">
    <source>
        <dbReference type="ARBA" id="ARBA00023242"/>
    </source>
</evidence>
<dbReference type="FunCoup" id="A0A2I4DTT2">
    <property type="interactions" value="998"/>
</dbReference>
<keyword evidence="9" id="KW-1185">Reference proteome</keyword>
<dbReference type="GO" id="GO:0005737">
    <property type="term" value="C:cytoplasm"/>
    <property type="evidence" value="ECO:0007669"/>
    <property type="project" value="UniProtKB-SubCell"/>
</dbReference>
<dbReference type="GO" id="GO:0006629">
    <property type="term" value="P:lipid metabolic process"/>
    <property type="evidence" value="ECO:0007669"/>
    <property type="project" value="InterPro"/>
</dbReference>
<evidence type="ECO:0000259" key="7">
    <source>
        <dbReference type="Pfam" id="PF01764"/>
    </source>
</evidence>
<comment type="subcellular location">
    <subcellularLocation>
        <location evidence="2">Cytoplasm</location>
    </subcellularLocation>
    <subcellularLocation>
        <location evidence="1">Nucleus</location>
    </subcellularLocation>
</comment>
<name>A0A2I4DTT2_JUGRE</name>
<organism evidence="9 10">
    <name type="scientific">Juglans regia</name>
    <name type="common">English walnut</name>
    <dbReference type="NCBI Taxonomy" id="51240"/>
    <lineage>
        <taxon>Eukaryota</taxon>
        <taxon>Viridiplantae</taxon>
        <taxon>Streptophyta</taxon>
        <taxon>Embryophyta</taxon>
        <taxon>Tracheophyta</taxon>
        <taxon>Spermatophyta</taxon>
        <taxon>Magnoliopsida</taxon>
        <taxon>eudicotyledons</taxon>
        <taxon>Gunneridae</taxon>
        <taxon>Pentapetalae</taxon>
        <taxon>rosids</taxon>
        <taxon>fabids</taxon>
        <taxon>Fagales</taxon>
        <taxon>Juglandaceae</taxon>
        <taxon>Juglans</taxon>
    </lineage>
</organism>
<dbReference type="SUPFAM" id="SSF53474">
    <property type="entry name" value="alpha/beta-Hydrolases"/>
    <property type="match status" value="1"/>
</dbReference>
<dbReference type="PANTHER" id="PTHR47413">
    <property type="entry name" value="LIPASE-LIKE PAD4"/>
    <property type="match status" value="1"/>
</dbReference>
<evidence type="ECO:0000256" key="3">
    <source>
        <dbReference type="ARBA" id="ARBA00022490"/>
    </source>
</evidence>
<dbReference type="Pfam" id="PF18117">
    <property type="entry name" value="EDS1_EP"/>
    <property type="match status" value="1"/>
</dbReference>
<dbReference type="GeneID" id="108983397"/>
<dbReference type="RefSeq" id="XP_018810552.1">
    <property type="nucleotide sequence ID" value="XM_018955007.2"/>
</dbReference>
<evidence type="ECO:0000256" key="4">
    <source>
        <dbReference type="ARBA" id="ARBA00022801"/>
    </source>
</evidence>
<dbReference type="InterPro" id="IPR029058">
    <property type="entry name" value="AB_hydrolase_fold"/>
</dbReference>
<dbReference type="Pfam" id="PF01764">
    <property type="entry name" value="Lipase_3"/>
    <property type="match status" value="1"/>
</dbReference>
<evidence type="ECO:0000256" key="2">
    <source>
        <dbReference type="ARBA" id="ARBA00004496"/>
    </source>
</evidence>
<dbReference type="OrthoDB" id="426718at2759"/>
<evidence type="ECO:0000313" key="10">
    <source>
        <dbReference type="RefSeq" id="XP_018810552.1"/>
    </source>
</evidence>
<dbReference type="InterPro" id="IPR002921">
    <property type="entry name" value="Fungal_lipase-type"/>
</dbReference>
<sequence>MDAEASSFETSEVLATFLASTPLLSESWRLCSIANTTARGSFVSDLVGDVGYIAFSGIQMAGSSERSCRNLVPLESAGNNLFLQQNRLNEGEEPVKVDEGMLHLFLSMYVSSSFQEQISALMERSKSIIVTGHSIGGTTASLCTLWLLSYLQSVSSPLQVLCITFGSPLLGNGSLSRAILRERWGGNFCQVVSKHDIMPRLLFAPPTLSLAQLHSLLQYWHFSMDSPHFGKLVQLRDEDKAELFRFVLFHMEGLAHAGEGTSLFCPLGSYLFCSEEGAVCVDNAASVTKMMHLLLMTGSPSSSIEDHLRYGDYVGKSSVQFMNQRSFMQADLPETSYEAGVALALQSLGIDSQQSVTGAAKDCLRMARRMGRTPNLKNAELAVRLSKYVPYRAEIEWYKASCDKSDDNMGYYDCFKLRVSNSRGEYRVNMNRIKLANFWNDLISMLDNNQLTYDFDRRDKWINSSHSYKLLVEPLDIAEYYGKGMHRVKGHYLKYGRERRYEIFDRWWKEKEERSRGREEYKRSKFASLTQDSCFWARVEEAREWLDSFRSESDMTKLDLLWKNIDAFAKYATKLVDSREVSKDVLAKNSSYSLWVKDYGALKSELLQHFPPQFPSFVEGGMVP</sequence>
<evidence type="ECO:0000256" key="1">
    <source>
        <dbReference type="ARBA" id="ARBA00004123"/>
    </source>
</evidence>
<protein>
    <submittedName>
        <fullName evidence="10">Lipase-like PAD4</fullName>
    </submittedName>
</protein>
<feature type="domain" description="EDS1 EP" evidence="8">
    <location>
        <begin position="393"/>
        <end position="604"/>
    </location>
</feature>
<proteinExistence type="predicted"/>
<keyword evidence="5" id="KW-0611">Plant defense</keyword>
<dbReference type="STRING" id="51240.A0A2I4DTT2"/>